<dbReference type="PANTHER" id="PTHR11709">
    <property type="entry name" value="MULTI-COPPER OXIDASE"/>
    <property type="match status" value="1"/>
</dbReference>
<evidence type="ECO:0000259" key="8">
    <source>
        <dbReference type="Pfam" id="PF07732"/>
    </source>
</evidence>
<comment type="caution">
    <text evidence="9">The sequence shown here is derived from an EMBL/GenBank/DDBJ whole genome shotgun (WGS) entry which is preliminary data.</text>
</comment>
<keyword evidence="10" id="KW-1185">Reference proteome</keyword>
<proteinExistence type="inferred from homology"/>
<dbReference type="EMBL" id="JAPQKT010000009">
    <property type="protein sequence ID" value="KAJ5221894.1"/>
    <property type="molecule type" value="Genomic_DNA"/>
</dbReference>
<evidence type="ECO:0000259" key="7">
    <source>
        <dbReference type="Pfam" id="PF07731"/>
    </source>
</evidence>
<organism evidence="9 10">
    <name type="scientific">Penicillium citrinum</name>
    <dbReference type="NCBI Taxonomy" id="5077"/>
    <lineage>
        <taxon>Eukaryota</taxon>
        <taxon>Fungi</taxon>
        <taxon>Dikarya</taxon>
        <taxon>Ascomycota</taxon>
        <taxon>Pezizomycotina</taxon>
        <taxon>Eurotiomycetes</taxon>
        <taxon>Eurotiomycetidae</taxon>
        <taxon>Eurotiales</taxon>
        <taxon>Aspergillaceae</taxon>
        <taxon>Penicillium</taxon>
    </lineage>
</organism>
<feature type="domain" description="Plastocyanin-like" evidence="6">
    <location>
        <begin position="258"/>
        <end position="389"/>
    </location>
</feature>
<accession>A0A9W9NKW8</accession>
<dbReference type="PANTHER" id="PTHR11709:SF394">
    <property type="entry name" value="FI03373P-RELATED"/>
    <property type="match status" value="1"/>
</dbReference>
<keyword evidence="4" id="KW-0186">Copper</keyword>
<feature type="domain" description="Plastocyanin-like" evidence="8">
    <location>
        <begin position="139"/>
        <end position="232"/>
    </location>
</feature>
<dbReference type="InterPro" id="IPR001117">
    <property type="entry name" value="Cu-oxidase_2nd"/>
</dbReference>
<protein>
    <submittedName>
        <fullName evidence="9">Multicopper oxidase-domain-containing protein</fullName>
    </submittedName>
</protein>
<dbReference type="Proteomes" id="UP001147733">
    <property type="component" value="Unassembled WGS sequence"/>
</dbReference>
<evidence type="ECO:0000256" key="3">
    <source>
        <dbReference type="ARBA" id="ARBA00023002"/>
    </source>
</evidence>
<dbReference type="AlphaFoldDB" id="A0A9W9NKW8"/>
<feature type="region of interest" description="Disordered" evidence="5">
    <location>
        <begin position="1"/>
        <end position="36"/>
    </location>
</feature>
<feature type="compositionally biased region" description="Basic and acidic residues" evidence="5">
    <location>
        <begin position="1"/>
        <end position="10"/>
    </location>
</feature>
<evidence type="ECO:0000256" key="2">
    <source>
        <dbReference type="ARBA" id="ARBA00022723"/>
    </source>
</evidence>
<keyword evidence="2" id="KW-0479">Metal-binding</keyword>
<dbReference type="InterPro" id="IPR011706">
    <property type="entry name" value="Cu-oxidase_C"/>
</dbReference>
<evidence type="ECO:0000256" key="4">
    <source>
        <dbReference type="ARBA" id="ARBA00023008"/>
    </source>
</evidence>
<evidence type="ECO:0000256" key="5">
    <source>
        <dbReference type="SAM" id="MobiDB-lite"/>
    </source>
</evidence>
<feature type="non-terminal residue" evidence="9">
    <location>
        <position position="1"/>
    </location>
</feature>
<dbReference type="InterPro" id="IPR002355">
    <property type="entry name" value="Cu_oxidase_Cu_BS"/>
</dbReference>
<dbReference type="GO" id="GO:0005507">
    <property type="term" value="F:copper ion binding"/>
    <property type="evidence" value="ECO:0007669"/>
    <property type="project" value="InterPro"/>
</dbReference>
<dbReference type="CDD" id="cd13910">
    <property type="entry name" value="CuRO_3_MCO_like_4"/>
    <property type="match status" value="1"/>
</dbReference>
<evidence type="ECO:0000256" key="1">
    <source>
        <dbReference type="ARBA" id="ARBA00010609"/>
    </source>
</evidence>
<evidence type="ECO:0000259" key="6">
    <source>
        <dbReference type="Pfam" id="PF00394"/>
    </source>
</evidence>
<dbReference type="InterPro" id="IPR008972">
    <property type="entry name" value="Cupredoxin"/>
</dbReference>
<dbReference type="InterPro" id="IPR033138">
    <property type="entry name" value="Cu_oxidase_CS"/>
</dbReference>
<dbReference type="SUPFAM" id="SSF49503">
    <property type="entry name" value="Cupredoxins"/>
    <property type="match status" value="2"/>
</dbReference>
<dbReference type="Gene3D" id="2.60.40.420">
    <property type="entry name" value="Cupredoxins - blue copper proteins"/>
    <property type="match status" value="3"/>
</dbReference>
<dbReference type="RefSeq" id="XP_056496817.1">
    <property type="nucleotide sequence ID" value="XM_056649686.1"/>
</dbReference>
<keyword evidence="3" id="KW-0560">Oxidoreductase</keyword>
<dbReference type="InterPro" id="IPR011707">
    <property type="entry name" value="Cu-oxidase-like_N"/>
</dbReference>
<dbReference type="Pfam" id="PF00394">
    <property type="entry name" value="Cu-oxidase"/>
    <property type="match status" value="1"/>
</dbReference>
<dbReference type="OrthoDB" id="2121828at2759"/>
<sequence length="663" mass="74327">SGLFKIMERQHSRRRRPPRTQEPQEPPGKIHTPQPRYSSGPSWAFVVLLILFVVYLLRPDIYLQNWIGHSHGLAEERLIRPRIELHPEDHVYRPPVTHHLDWRVTTGNRNPDGVLKQVFLINGEALAHKITRLSSGHLFPGPTVEARSGDTLIITVTNALHEQPIALHWHGLHVANAVDGAAAVSQCPIPPGTRYVYNVSIPEDQSGTFWYHAHSGLSRQDGLFGGLVVHAPVSKSTVRGLMERGRNDAYRYGYDKELLLLIGDWYHLPAEDVLAWYQDPGNFGNEPVPDSLLINGVGHFNCDMAVPARPVDCEPHETITSFLDLDLHASYRIRVVNTGALGGFTLVFDQESLELLQVDSVDVERPMDEDINTAGILYPGQRMDFVLRPPTGKETSMSSMTVKLDQGCFKYMNHALTPDQTFPIHYQNTSTATDESVSSIRNSINLEEIPSSASVLAKLAEKADETHVVYTKIQKMARLRNMPFGFFNMTIWKPQSDPQVPLIALPREKWDSNQFSITTGPGPAWVDLVVNNLDEGPHPFHMHGHHFYILATHESTFGWGSYNPFEDDIPTGFDPQTDPAKPYDLSRASLRDTVQIPSRGYAVLRFKADNPGVWLFHCHILWHFATGMAMLIDVQGDPAGQLAHDTSAFVTGEQHCSLSSSKF</sequence>
<reference evidence="9" key="1">
    <citation type="submission" date="2022-11" db="EMBL/GenBank/DDBJ databases">
        <authorList>
            <person name="Petersen C."/>
        </authorList>
    </citation>
    <scope>NUCLEOTIDE SEQUENCE</scope>
    <source>
        <strain evidence="9">IBT 23319</strain>
    </source>
</reference>
<dbReference type="PROSITE" id="PS00080">
    <property type="entry name" value="MULTICOPPER_OXIDASE2"/>
    <property type="match status" value="1"/>
</dbReference>
<dbReference type="Pfam" id="PF07731">
    <property type="entry name" value="Cu-oxidase_2"/>
    <property type="match status" value="1"/>
</dbReference>
<evidence type="ECO:0000313" key="10">
    <source>
        <dbReference type="Proteomes" id="UP001147733"/>
    </source>
</evidence>
<dbReference type="InterPro" id="IPR045087">
    <property type="entry name" value="Cu-oxidase_fam"/>
</dbReference>
<name>A0A9W9NKW8_PENCI</name>
<dbReference type="GeneID" id="81388853"/>
<dbReference type="CDD" id="cd04206">
    <property type="entry name" value="CuRO_1_LCC_like"/>
    <property type="match status" value="1"/>
</dbReference>
<dbReference type="Pfam" id="PF07732">
    <property type="entry name" value="Cu-oxidase_3"/>
    <property type="match status" value="1"/>
</dbReference>
<feature type="domain" description="Plastocyanin-like" evidence="7">
    <location>
        <begin position="509"/>
        <end position="634"/>
    </location>
</feature>
<evidence type="ECO:0000313" key="9">
    <source>
        <dbReference type="EMBL" id="KAJ5221894.1"/>
    </source>
</evidence>
<comment type="similarity">
    <text evidence="1">Belongs to the multicopper oxidase family.</text>
</comment>
<dbReference type="GO" id="GO:0016491">
    <property type="term" value="F:oxidoreductase activity"/>
    <property type="evidence" value="ECO:0007669"/>
    <property type="project" value="UniProtKB-KW"/>
</dbReference>
<dbReference type="PROSITE" id="PS00079">
    <property type="entry name" value="MULTICOPPER_OXIDASE1"/>
    <property type="match status" value="1"/>
</dbReference>
<reference evidence="9" key="2">
    <citation type="journal article" date="2023" name="IMA Fungus">
        <title>Comparative genomic study of the Penicillium genus elucidates a diverse pangenome and 15 lateral gene transfer events.</title>
        <authorList>
            <person name="Petersen C."/>
            <person name="Sorensen T."/>
            <person name="Nielsen M.R."/>
            <person name="Sondergaard T.E."/>
            <person name="Sorensen J.L."/>
            <person name="Fitzpatrick D.A."/>
            <person name="Frisvad J.C."/>
            <person name="Nielsen K.L."/>
        </authorList>
    </citation>
    <scope>NUCLEOTIDE SEQUENCE</scope>
    <source>
        <strain evidence="9">IBT 23319</strain>
    </source>
</reference>
<gene>
    <name evidence="9" type="ORF">N7469_010781</name>
</gene>